<accession>M7N247</accession>
<organism evidence="2 3">
    <name type="scientific">Cesiribacter andamanensis AMV16</name>
    <dbReference type="NCBI Taxonomy" id="1279009"/>
    <lineage>
        <taxon>Bacteria</taxon>
        <taxon>Pseudomonadati</taxon>
        <taxon>Bacteroidota</taxon>
        <taxon>Cytophagia</taxon>
        <taxon>Cytophagales</taxon>
        <taxon>Cesiribacteraceae</taxon>
        <taxon>Cesiribacter</taxon>
    </lineage>
</organism>
<name>M7N247_9BACT</name>
<dbReference type="EMBL" id="AODQ01000119">
    <property type="protein sequence ID" value="EMR01387.1"/>
    <property type="molecule type" value="Genomic_DNA"/>
</dbReference>
<dbReference type="RefSeq" id="WP_009196857.1">
    <property type="nucleotide sequence ID" value="NZ_AODQ01000119.1"/>
</dbReference>
<feature type="region of interest" description="Disordered" evidence="1">
    <location>
        <begin position="52"/>
        <end position="80"/>
    </location>
</feature>
<dbReference type="InterPro" id="IPR018727">
    <property type="entry name" value="DUF2267"/>
</dbReference>
<gene>
    <name evidence="2" type="ORF">ADICEAN_03475</name>
</gene>
<evidence type="ECO:0000313" key="2">
    <source>
        <dbReference type="EMBL" id="EMR01387.1"/>
    </source>
</evidence>
<comment type="caution">
    <text evidence="2">The sequence shown here is derived from an EMBL/GenBank/DDBJ whole genome shotgun (WGS) entry which is preliminary data.</text>
</comment>
<dbReference type="STRING" id="1279009.ADICEAN_03475"/>
<dbReference type="Proteomes" id="UP000011910">
    <property type="component" value="Unassembled WGS sequence"/>
</dbReference>
<evidence type="ECO:0000313" key="3">
    <source>
        <dbReference type="Proteomes" id="UP000011910"/>
    </source>
</evidence>
<reference evidence="2 3" key="1">
    <citation type="journal article" date="2013" name="Genome Announc.">
        <title>Draft Genome Sequence of Cesiribacter andamanensis Strain AMV16T, Isolated from a Soil Sample from a Mud Volcano in the Andaman Islands, India.</title>
        <authorList>
            <person name="Shivaji S."/>
            <person name="Ara S."/>
            <person name="Begum Z."/>
            <person name="Srinivas T.N."/>
            <person name="Singh A."/>
            <person name="Kumar Pinnaka A."/>
        </authorList>
    </citation>
    <scope>NUCLEOTIDE SEQUENCE [LARGE SCALE GENOMIC DNA]</scope>
    <source>
        <strain evidence="2 3">AMV16</strain>
    </source>
</reference>
<protein>
    <submittedName>
        <fullName evidence="2">Uncharacterized protein</fullName>
    </submittedName>
</protein>
<dbReference type="AlphaFoldDB" id="M7N247"/>
<sequence length="129" mass="15173">MEYSQLLQSVQKLNFIKDKQMADEAIKCTLSNAISGLPEEDAREFVAPLPDPISYNDLQERQDEPESVSPQEHLQQLSSQLEVDQQQAEELVRNVFSLPLRSFEEEQREAWLKRLDKEWASFVRKFDRF</sequence>
<dbReference type="Gene3D" id="1.10.490.110">
    <property type="entry name" value="Uncharacterized conserved protein DUF2267"/>
    <property type="match status" value="1"/>
</dbReference>
<proteinExistence type="predicted"/>
<dbReference type="Pfam" id="PF10025">
    <property type="entry name" value="DUF2267"/>
    <property type="match status" value="1"/>
</dbReference>
<evidence type="ECO:0000256" key="1">
    <source>
        <dbReference type="SAM" id="MobiDB-lite"/>
    </source>
</evidence>
<dbReference type="InterPro" id="IPR038282">
    <property type="entry name" value="DUF2267_sf"/>
</dbReference>
<keyword evidence="3" id="KW-1185">Reference proteome</keyword>